<dbReference type="InterPro" id="IPR001375">
    <property type="entry name" value="Peptidase_S9_cat"/>
</dbReference>
<dbReference type="Pfam" id="PF02801">
    <property type="entry name" value="Ketoacyl-synt_C"/>
    <property type="match status" value="1"/>
</dbReference>
<dbReference type="SMART" id="SM00826">
    <property type="entry name" value="PKS_DH"/>
    <property type="match status" value="1"/>
</dbReference>
<dbReference type="Proteomes" id="UP000803844">
    <property type="component" value="Unassembled WGS sequence"/>
</dbReference>
<feature type="region of interest" description="N-terminal hotdog fold" evidence="7">
    <location>
        <begin position="1303"/>
        <end position="1437"/>
    </location>
</feature>
<dbReference type="InterPro" id="IPR049551">
    <property type="entry name" value="PKS_DH_C"/>
</dbReference>
<dbReference type="GO" id="GO:0006508">
    <property type="term" value="P:proteolysis"/>
    <property type="evidence" value="ECO:0007669"/>
    <property type="project" value="InterPro"/>
</dbReference>
<proteinExistence type="predicted"/>
<evidence type="ECO:0000259" key="10">
    <source>
        <dbReference type="PROSITE" id="PS52004"/>
    </source>
</evidence>
<feature type="region of interest" description="C-terminal hotdog fold" evidence="7">
    <location>
        <begin position="1463"/>
        <end position="1616"/>
    </location>
</feature>
<dbReference type="InterPro" id="IPR041068">
    <property type="entry name" value="HTH_51"/>
</dbReference>
<dbReference type="PROSITE" id="PS50075">
    <property type="entry name" value="CARRIER"/>
    <property type="match status" value="1"/>
</dbReference>
<comment type="pathway">
    <text evidence="1">Secondary metabolite biosynthesis; terpenoid biosynthesis.</text>
</comment>
<feature type="compositionally biased region" description="Polar residues" evidence="8">
    <location>
        <begin position="364"/>
        <end position="374"/>
    </location>
</feature>
<evidence type="ECO:0000259" key="9">
    <source>
        <dbReference type="PROSITE" id="PS50075"/>
    </source>
</evidence>
<dbReference type="InterPro" id="IPR029063">
    <property type="entry name" value="SAM-dependent_MTases_sf"/>
</dbReference>
<dbReference type="Pfam" id="PF00326">
    <property type="entry name" value="Peptidase_S9"/>
    <property type="match status" value="1"/>
</dbReference>
<dbReference type="PANTHER" id="PTHR43775:SF21">
    <property type="entry name" value="NON-REDUCING POLYKETIDE SYNTHASE AUSA-RELATED"/>
    <property type="match status" value="1"/>
</dbReference>
<dbReference type="InterPro" id="IPR029058">
    <property type="entry name" value="AB_hydrolase_fold"/>
</dbReference>
<dbReference type="InterPro" id="IPR049900">
    <property type="entry name" value="PKS_mFAS_DH"/>
</dbReference>
<evidence type="ECO:0000256" key="2">
    <source>
        <dbReference type="ARBA" id="ARBA00022450"/>
    </source>
</evidence>
<evidence type="ECO:0000256" key="7">
    <source>
        <dbReference type="PROSITE-ProRule" id="PRU01363"/>
    </source>
</evidence>
<dbReference type="SUPFAM" id="SSF53901">
    <property type="entry name" value="Thiolase-like"/>
    <property type="match status" value="1"/>
</dbReference>
<keyword evidence="13" id="KW-1185">Reference proteome</keyword>
<dbReference type="GO" id="GO:0006633">
    <property type="term" value="P:fatty acid biosynthetic process"/>
    <property type="evidence" value="ECO:0007669"/>
    <property type="project" value="TreeGrafter"/>
</dbReference>
<dbReference type="GO" id="GO:0004312">
    <property type="term" value="F:fatty acid synthase activity"/>
    <property type="evidence" value="ECO:0007669"/>
    <property type="project" value="TreeGrafter"/>
</dbReference>
<dbReference type="PROSITE" id="PS52019">
    <property type="entry name" value="PKS_MFAS_DH"/>
    <property type="match status" value="1"/>
</dbReference>
<feature type="active site" description="Proton donor; for dehydratase activity" evidence="7">
    <location>
        <position position="1523"/>
    </location>
</feature>
<dbReference type="InterPro" id="IPR036736">
    <property type="entry name" value="ACP-like_sf"/>
</dbReference>
<sequence length="2500" mass="273132">MSSAPEWILHKSLLVVGPKRSTAGIKDLVELRTTITTTPDLAFLAETIKSLEDLWPAIAETIYTDAELDAIDGRQILGNLWRFFEQGDTSAITGTGPCHNNVLLDVLTILFHVVDFWRLATTEIATPLFACSSRKPTSELHDIQGFCLGFLTAAAVSSSTSKAEFEKHVATVLRIAVCIGALVDLDAAKLVRMYNDHAAFVSVGWTSQDEYNELNRILEAEPDGYITCITDTNRATVTIREQSASTFKQRLSASGLSAQTLHLQGRYHHRPAYEDGVRRLKELFHQDSRFQLPNAVGLALPLRSNVEGQLILDGALHEVALESILLDRCQWYETVRQAAAHSQVPVDDIVRVGAEATIPRSLTKNSTIPKNNKPSGYHKGATHDHEDGATSAHASAVAVIGMACRYPDADSLEEFWELLNAGMATVRRIPSDRFEVANITRNPKVPFWGNFLQHPDVFDHRFFGISGREAKYMDPQQRLALQVAYEALESAGYFGIESSPEKFPDDVGCFLGVGSVDYADNIASHDATAFSALGTLRAFISGRVSHHFGWTGPSITYDTACSSGAVAIHSAVNAIKNSECSMAVAGGVHVITSPSLYQNLAAASFLSPTGASKAFDASANGYCRGEGAGLVVLKSLERARADGDSILAVITGSAVNQGGNCTPITVPVSSSQNSLYLKALSMGGTDPKEVSFVEAHGTGTAVGDPIECESIRSTFGGPDRAHTLFLGSVKDNIGHTEASSGAAALIKTILMLQKRIIPKQANFRQLNAKIPALEPDHMVVPQRSQPWDVPRRIAVVNNYGAAGSNAAIVVQDVDRSHSTVVLNGDMSLFSAYEVPFFISARTPESLREYCKALKASLAKVQDNYGDRAALGLAYNLSVKQNRRFQYRYSFTASNLKEVASKLSQARPTDIRETAEKPRPVVLCIGGQNGRTVHLDEGVFRNSKLLRDHLNECDRICQNLGLPSLYPTIFSSDPVEDLIGLHCMLFALQYASAKSWLDCGLIVDMVVGHSFGQLTALVVAGVLSLSDGLRFISERARLIQSSWGQETGAMLSVQGERGTVDQLLERAKSLNPSLTAEVACFNGPETIVLAGDQASIDAVEEVAKSETFGLSLKAVRLKNTHAFHSSFVDDILPALREVAATLDFKTPSIRIEACSEAHDWNQGIDAEMLIQHSRKPVYFHDAAQRIVTNLGPCVVLEAGSASPIVPMFRRALAPDEAKKGHTFQPIDIGSSNALGQLARATSNLWAAGVNVQYWAFHRGEKDRLPYINLPPYQFQRNKHWLDYIEPRTFVEQQSTQAQGSDAEPRLLPLLEISETTAGGSTVFRINTLHDMFEVCTKGHAVLGQSLCPASMYIEMAIRAATLRDTKKDHATAACVVKNLKISSPLSVVSTRTTFLRLDPSTIEPDNWEFTILSRDQPIATASAITHATGVVSLVAVGHEAARTQFIQRLVGQEKCDELINSQGSQVLNGNIIYQVFGQVVDYAPYYRRVASIVSRAQEAVGIVNVLACQPPVVKEGSCDPVTLDNFLQVAGIHTNCLSERSNDEVFVCTELGELFISSTFLARRREVQTYRVFSSFSRRTGEKKLVNDIFVFDHKTGDLVVLFLGAIFQGVSSRSLARTLAKLNSGTISTEASGDHIMALPKYTKTDAKNVTTATGSRHDGLPASFGQIQGMLGNILGVSTDEIEADTRLSDLGIDSLMATEVLSEIKKAFDVTILADEFQDLHDVQAIVTRIQGSSPSSSGRLTPSPSDAGEQVDGVAGLGEAVDDTFLSAASYSFQAVRQDFDGISKELEFSDFYTSVYPAQMELVVAYIVEAFQNLGCSLAALAPGDKVTDLPVLDKHAKVKSQIYKILEEVSVLKKDADGGFVRGIASVPSERPHQLQQAIVANFPQHAFEHNLLASTGEKLADCLTGRTDPLGILFGNAKARTLMENVYTHAPMFKAGTVNLARYLVRLFQTLQPSNRPIRILELGAGTGGTTKHLVDSLVATQKPFEYTFTDLSSSLVAQARKKFAQHDFMRYAVLNIEQDPEPAFVGQYDIVLSTNCIHATKDLTRSCTNIRTCLRPNGVLCLVELTRNIYWFDLVFGLLEGWWLFEDGREHALADEKLWKAHLGRAGFRWTDWTVGTSRESNVLRVITASPSDVTPSATIETVTFKRVGNVSLEADIYYPEKQIQGSEVRPIALMIHGGGHVMLSRKDVRPSQTRMLLEAGFLPVSIDYRLCPEMTLIDGPMQDVCDALAWARTVLPQLSLRRRDIVVDGDRVAAVGWSTGGHLALTLGFTAPARGIRAPDATLAFYCPSDYHDAFWSKPNFPFGQGNATRPQWNILDGVEDHPITAYNPPPEKQALGGWMSPSDARSRIALHMNWTGRSLRVLLNGLSSGRLHAPDPRPAGDGHAFPDPTDELLDPSPEQIQLVSPLAQIQRGTYQVPTFLIHGTKDDLIPWQQALRTHEALQQQGVESHIRILDGAAHLFDLYRSYNGNKGAKEAVRAGYDFLRSHVHSSR</sequence>
<dbReference type="InterPro" id="IPR001227">
    <property type="entry name" value="Ac_transferase_dom_sf"/>
</dbReference>
<dbReference type="SMART" id="SM00827">
    <property type="entry name" value="PKS_AT"/>
    <property type="match status" value="1"/>
</dbReference>
<comment type="caution">
    <text evidence="12">The sequence shown here is derived from an EMBL/GenBank/DDBJ whole genome shotgun (WGS) entry which is preliminary data.</text>
</comment>
<dbReference type="Gene3D" id="3.40.47.10">
    <property type="match status" value="1"/>
</dbReference>
<dbReference type="GO" id="GO:0032259">
    <property type="term" value="P:methylation"/>
    <property type="evidence" value="ECO:0007669"/>
    <property type="project" value="UniProtKB-KW"/>
</dbReference>
<dbReference type="InterPro" id="IPR016036">
    <property type="entry name" value="Malonyl_transacylase_ACP-bd"/>
</dbReference>
<dbReference type="SMART" id="SM00823">
    <property type="entry name" value="PKS_PP"/>
    <property type="match status" value="1"/>
</dbReference>
<dbReference type="InterPro" id="IPR050091">
    <property type="entry name" value="PKS_NRPS_Biosynth_Enz"/>
</dbReference>
<evidence type="ECO:0000256" key="5">
    <source>
        <dbReference type="ARBA" id="ARBA00022679"/>
    </source>
</evidence>
<evidence type="ECO:0000313" key="13">
    <source>
        <dbReference type="Proteomes" id="UP000803844"/>
    </source>
</evidence>
<dbReference type="Pfam" id="PF08242">
    <property type="entry name" value="Methyltransf_12"/>
    <property type="match status" value="1"/>
</dbReference>
<evidence type="ECO:0008006" key="14">
    <source>
        <dbReference type="Google" id="ProtNLM"/>
    </source>
</evidence>
<dbReference type="InterPro" id="IPR016039">
    <property type="entry name" value="Thiolase-like"/>
</dbReference>
<dbReference type="InterPro" id="IPR014031">
    <property type="entry name" value="Ketoacyl_synth_C"/>
</dbReference>
<dbReference type="Gene3D" id="3.10.129.110">
    <property type="entry name" value="Polyketide synthase dehydratase"/>
    <property type="match status" value="1"/>
</dbReference>
<dbReference type="Pfam" id="PF00109">
    <property type="entry name" value="ketoacyl-synt"/>
    <property type="match status" value="1"/>
</dbReference>
<keyword evidence="5" id="KW-0808">Transferase</keyword>
<dbReference type="PROSITE" id="PS52004">
    <property type="entry name" value="KS3_2"/>
    <property type="match status" value="1"/>
</dbReference>
<dbReference type="InterPro" id="IPR020807">
    <property type="entry name" value="PKS_DH"/>
</dbReference>
<dbReference type="SUPFAM" id="SSF53335">
    <property type="entry name" value="S-adenosyl-L-methionine-dependent methyltransferases"/>
    <property type="match status" value="1"/>
</dbReference>
<dbReference type="Gene3D" id="3.40.50.1820">
    <property type="entry name" value="alpha/beta hydrolase"/>
    <property type="match status" value="1"/>
</dbReference>
<dbReference type="GO" id="GO:0031177">
    <property type="term" value="F:phosphopantetheine binding"/>
    <property type="evidence" value="ECO:0007669"/>
    <property type="project" value="InterPro"/>
</dbReference>
<dbReference type="SMART" id="SM00825">
    <property type="entry name" value="PKS_KS"/>
    <property type="match status" value="1"/>
</dbReference>
<dbReference type="Pfam" id="PF00550">
    <property type="entry name" value="PP-binding"/>
    <property type="match status" value="1"/>
</dbReference>
<dbReference type="CDD" id="cd02440">
    <property type="entry name" value="AdoMet_MTases"/>
    <property type="match status" value="1"/>
</dbReference>
<dbReference type="GO" id="GO:0008168">
    <property type="term" value="F:methyltransferase activity"/>
    <property type="evidence" value="ECO:0007669"/>
    <property type="project" value="UniProtKB-KW"/>
</dbReference>
<protein>
    <recommendedName>
        <fullName evidence="14">S-adenosyl-L-methionine-dependent N-methyltransferase</fullName>
    </recommendedName>
</protein>
<dbReference type="SUPFAM" id="SSF52151">
    <property type="entry name" value="FabD/lysophospholipase-like"/>
    <property type="match status" value="1"/>
</dbReference>
<feature type="active site" description="Proton acceptor; for dehydratase activity" evidence="7">
    <location>
        <position position="1338"/>
    </location>
</feature>
<reference evidence="12" key="1">
    <citation type="journal article" date="2020" name="Phytopathology">
        <title>Genome sequence of the chestnut blight fungus Cryphonectria parasitica EP155: A fundamental resource for an archetypical invasive plant pathogen.</title>
        <authorList>
            <person name="Crouch J.A."/>
            <person name="Dawe A."/>
            <person name="Aerts A."/>
            <person name="Barry K."/>
            <person name="Churchill A.C.L."/>
            <person name="Grimwood J."/>
            <person name="Hillman B."/>
            <person name="Milgroom M.G."/>
            <person name="Pangilinan J."/>
            <person name="Smith M."/>
            <person name="Salamov A."/>
            <person name="Schmutz J."/>
            <person name="Yadav J."/>
            <person name="Grigoriev I.V."/>
            <person name="Nuss D."/>
        </authorList>
    </citation>
    <scope>NUCLEOTIDE SEQUENCE</scope>
    <source>
        <strain evidence="12">EP155</strain>
    </source>
</reference>
<dbReference type="GO" id="GO:0044550">
    <property type="term" value="P:secondary metabolite biosynthetic process"/>
    <property type="evidence" value="ECO:0007669"/>
    <property type="project" value="UniProtKB-ARBA"/>
</dbReference>
<dbReference type="Pfam" id="PF18558">
    <property type="entry name" value="HTH_51"/>
    <property type="match status" value="1"/>
</dbReference>
<dbReference type="EMBL" id="MU032344">
    <property type="protein sequence ID" value="KAF3769424.1"/>
    <property type="molecule type" value="Genomic_DNA"/>
</dbReference>
<keyword evidence="3" id="KW-0597">Phosphoprotein</keyword>
<feature type="region of interest" description="Disordered" evidence="8">
    <location>
        <begin position="2381"/>
        <end position="2402"/>
    </location>
</feature>
<dbReference type="PANTHER" id="PTHR43775">
    <property type="entry name" value="FATTY ACID SYNTHASE"/>
    <property type="match status" value="1"/>
</dbReference>
<dbReference type="Pfam" id="PF21089">
    <property type="entry name" value="PKS_DH_N"/>
    <property type="match status" value="1"/>
</dbReference>
<dbReference type="InterPro" id="IPR016035">
    <property type="entry name" value="Acyl_Trfase/lysoPLipase"/>
</dbReference>
<feature type="domain" description="Ketosynthase family 3 (KS3)" evidence="10">
    <location>
        <begin position="394"/>
        <end position="812"/>
    </location>
</feature>
<name>A0A9P4YAH6_CRYP1</name>
<accession>A0A9P4YAH6</accession>
<dbReference type="InterPro" id="IPR042104">
    <property type="entry name" value="PKS_dehydratase_sf"/>
</dbReference>
<feature type="domain" description="PKS/mFAS DH" evidence="11">
    <location>
        <begin position="1303"/>
        <end position="1616"/>
    </location>
</feature>
<dbReference type="SUPFAM" id="SSF55048">
    <property type="entry name" value="Probable ACP-binding domain of malonyl-CoA ACP transacylase"/>
    <property type="match status" value="1"/>
</dbReference>
<dbReference type="Gene3D" id="3.40.50.150">
    <property type="entry name" value="Vaccinia Virus protein VP39"/>
    <property type="match status" value="1"/>
</dbReference>
<dbReference type="Gene3D" id="3.30.70.3290">
    <property type="match status" value="1"/>
</dbReference>
<dbReference type="InterPro" id="IPR020841">
    <property type="entry name" value="PKS_Beta-ketoAc_synthase_dom"/>
</dbReference>
<evidence type="ECO:0000256" key="8">
    <source>
        <dbReference type="SAM" id="MobiDB-lite"/>
    </source>
</evidence>
<organism evidence="12 13">
    <name type="scientific">Cryphonectria parasitica (strain ATCC 38755 / EP155)</name>
    <dbReference type="NCBI Taxonomy" id="660469"/>
    <lineage>
        <taxon>Eukaryota</taxon>
        <taxon>Fungi</taxon>
        <taxon>Dikarya</taxon>
        <taxon>Ascomycota</taxon>
        <taxon>Pezizomycotina</taxon>
        <taxon>Sordariomycetes</taxon>
        <taxon>Sordariomycetidae</taxon>
        <taxon>Diaporthales</taxon>
        <taxon>Cryphonectriaceae</taxon>
        <taxon>Cryphonectria-Endothia species complex</taxon>
        <taxon>Cryphonectria</taxon>
    </lineage>
</organism>
<feature type="region of interest" description="Disordered" evidence="8">
    <location>
        <begin position="1733"/>
        <end position="1752"/>
    </location>
</feature>
<dbReference type="GO" id="GO:0008236">
    <property type="term" value="F:serine-type peptidase activity"/>
    <property type="evidence" value="ECO:0007669"/>
    <property type="project" value="InterPro"/>
</dbReference>
<keyword evidence="4" id="KW-0489">Methyltransferase</keyword>
<gene>
    <name evidence="12" type="ORF">M406DRAFT_32824</name>
</gene>
<dbReference type="InterPro" id="IPR014030">
    <property type="entry name" value="Ketoacyl_synth_N"/>
</dbReference>
<dbReference type="SUPFAM" id="SSF53474">
    <property type="entry name" value="alpha/beta-Hydrolases"/>
    <property type="match status" value="1"/>
</dbReference>
<dbReference type="InterPro" id="IPR006162">
    <property type="entry name" value="Ppantetheine_attach_site"/>
</dbReference>
<dbReference type="PROSITE" id="PS00012">
    <property type="entry name" value="PHOSPHOPANTETHEINE"/>
    <property type="match status" value="1"/>
</dbReference>
<dbReference type="Gene3D" id="1.10.1200.10">
    <property type="entry name" value="ACP-like"/>
    <property type="match status" value="1"/>
</dbReference>
<dbReference type="InterPro" id="IPR009081">
    <property type="entry name" value="PP-bd_ACP"/>
</dbReference>
<dbReference type="GeneID" id="63837432"/>
<dbReference type="OrthoDB" id="329835at2759"/>
<dbReference type="InterPro" id="IPR014043">
    <property type="entry name" value="Acyl_transferase_dom"/>
</dbReference>
<dbReference type="InterPro" id="IPR013217">
    <property type="entry name" value="Methyltransf_12"/>
</dbReference>
<keyword evidence="2" id="KW-0596">Phosphopantetheine</keyword>
<evidence type="ECO:0000256" key="3">
    <source>
        <dbReference type="ARBA" id="ARBA00022553"/>
    </source>
</evidence>
<feature type="region of interest" description="Disordered" evidence="8">
    <location>
        <begin position="364"/>
        <end position="387"/>
    </location>
</feature>
<feature type="domain" description="Carrier" evidence="9">
    <location>
        <begin position="1662"/>
        <end position="1736"/>
    </location>
</feature>
<dbReference type="Pfam" id="PF00698">
    <property type="entry name" value="Acyl_transf_1"/>
    <property type="match status" value="1"/>
</dbReference>
<evidence type="ECO:0000256" key="6">
    <source>
        <dbReference type="ARBA" id="ARBA00023268"/>
    </source>
</evidence>
<dbReference type="RefSeq" id="XP_040780385.1">
    <property type="nucleotide sequence ID" value="XM_040920303.1"/>
</dbReference>
<dbReference type="Gene3D" id="3.40.366.10">
    <property type="entry name" value="Malonyl-Coenzyme A Acyl Carrier Protein, domain 2"/>
    <property type="match status" value="2"/>
</dbReference>
<feature type="compositionally biased region" description="Low complexity" evidence="8">
    <location>
        <begin position="1735"/>
        <end position="1748"/>
    </location>
</feature>
<evidence type="ECO:0000256" key="4">
    <source>
        <dbReference type="ARBA" id="ARBA00022603"/>
    </source>
</evidence>
<evidence type="ECO:0000313" key="12">
    <source>
        <dbReference type="EMBL" id="KAF3769424.1"/>
    </source>
</evidence>
<dbReference type="CDD" id="cd00833">
    <property type="entry name" value="PKS"/>
    <property type="match status" value="1"/>
</dbReference>
<dbReference type="SUPFAM" id="SSF47336">
    <property type="entry name" value="ACP-like"/>
    <property type="match status" value="1"/>
</dbReference>
<dbReference type="InterPro" id="IPR049492">
    <property type="entry name" value="BD-FAE-like_dom"/>
</dbReference>
<dbReference type="InterPro" id="IPR020806">
    <property type="entry name" value="PKS_PP-bd"/>
</dbReference>
<keyword evidence="6" id="KW-0511">Multifunctional enzyme</keyword>
<dbReference type="InterPro" id="IPR049552">
    <property type="entry name" value="PKS_DH_N"/>
</dbReference>
<dbReference type="Pfam" id="PF14765">
    <property type="entry name" value="PS-DH"/>
    <property type="match status" value="1"/>
</dbReference>
<evidence type="ECO:0000259" key="11">
    <source>
        <dbReference type="PROSITE" id="PS52019"/>
    </source>
</evidence>
<dbReference type="Pfam" id="PF20434">
    <property type="entry name" value="BD-FAE"/>
    <property type="match status" value="1"/>
</dbReference>
<evidence type="ECO:0000256" key="1">
    <source>
        <dbReference type="ARBA" id="ARBA00004721"/>
    </source>
</evidence>